<dbReference type="EMBL" id="AP022583">
    <property type="protein sequence ID" value="BBY04879.1"/>
    <property type="molecule type" value="Genomic_DNA"/>
</dbReference>
<dbReference type="RefSeq" id="WP_179961771.1">
    <property type="nucleotide sequence ID" value="NZ_AP022583.1"/>
</dbReference>
<organism evidence="2 3">
    <name type="scientific">Mycobacterium noviomagense</name>
    <dbReference type="NCBI Taxonomy" id="459858"/>
    <lineage>
        <taxon>Bacteria</taxon>
        <taxon>Bacillati</taxon>
        <taxon>Actinomycetota</taxon>
        <taxon>Actinomycetes</taxon>
        <taxon>Mycobacteriales</taxon>
        <taxon>Mycobacteriaceae</taxon>
        <taxon>Mycobacterium</taxon>
    </lineage>
</organism>
<dbReference type="Proteomes" id="UP000466894">
    <property type="component" value="Chromosome"/>
</dbReference>
<reference evidence="2 3" key="1">
    <citation type="journal article" date="2019" name="Emerg. Microbes Infect.">
        <title>Comprehensive subspecies identification of 175 nontuberculous mycobacteria species based on 7547 genomic profiles.</title>
        <authorList>
            <person name="Matsumoto Y."/>
            <person name="Kinjo T."/>
            <person name="Motooka D."/>
            <person name="Nabeya D."/>
            <person name="Jung N."/>
            <person name="Uechi K."/>
            <person name="Horii T."/>
            <person name="Iida T."/>
            <person name="Fujita J."/>
            <person name="Nakamura S."/>
        </authorList>
    </citation>
    <scope>NUCLEOTIDE SEQUENCE [LARGE SCALE GENOMIC DNA]</scope>
    <source>
        <strain evidence="2 3">JCM 16367</strain>
    </source>
</reference>
<name>A0A7I7P857_9MYCO</name>
<proteinExistence type="predicted"/>
<evidence type="ECO:0000256" key="1">
    <source>
        <dbReference type="SAM" id="MobiDB-lite"/>
    </source>
</evidence>
<sequence length="207" mass="22537">MSSILDPEWGFAPNSIVDNHQNCDRFERKGRAFLALIAATLLLSGCVSVEHQSQRFGDDSKDHPAQPLSDEAAKAQVLDAAKQIVAAARLQGVRAGFDVSSCNDQGDPPYMGSLQVVFDLPPDTNSDAYFQAIASTMTTVGWQLNKRYKFGPTRLDKDGVMAEIAPLAANPGKGRVNLYGECRNMTDHQHDDPSPLMSPPKCCDLSR</sequence>
<evidence type="ECO:0000313" key="3">
    <source>
        <dbReference type="Proteomes" id="UP000466894"/>
    </source>
</evidence>
<accession>A0A7I7P857</accession>
<keyword evidence="2" id="KW-0449">Lipoprotein</keyword>
<feature type="region of interest" description="Disordered" evidence="1">
    <location>
        <begin position="187"/>
        <end position="207"/>
    </location>
</feature>
<evidence type="ECO:0000313" key="2">
    <source>
        <dbReference type="EMBL" id="BBY04879.1"/>
    </source>
</evidence>
<dbReference type="AlphaFoldDB" id="A0A7I7P857"/>
<protein>
    <submittedName>
        <fullName evidence="2">Putative lipoprotein LppJ</fullName>
    </submittedName>
</protein>
<gene>
    <name evidence="2" type="primary">lppJ_1</name>
    <name evidence="2" type="ORF">MNVI_01970</name>
</gene>
<dbReference type="KEGG" id="mnv:MNVI_01970"/>